<proteinExistence type="predicted"/>
<evidence type="ECO:0000313" key="2">
    <source>
        <dbReference type="Proteomes" id="UP000664940"/>
    </source>
</evidence>
<gene>
    <name evidence="1" type="ORF">HJG60_008902</name>
</gene>
<evidence type="ECO:0000313" key="1">
    <source>
        <dbReference type="EMBL" id="KAF6081920.1"/>
    </source>
</evidence>
<sequence length="206" mass="22881">MKESDNQKRWSIGLFCSCHQGLFVHPLSDILPRCGPTMMTSPNSRCLVSRSPFLCPLIPSSSWPPLWPINGYSTPTSSFSNLRTHAWFGRRDPAFAEVLLCAELGSLHHLSHLSLTIAPQGRYSIMPISQIRELRLSGTVAAQVTQLLSANLEWSPGLAGAIALPFHCFQEMSPGEPLIPHTFIAWTQSAVPLSHCRHIQPWLFLS</sequence>
<dbReference type="EMBL" id="JABVXQ010000013">
    <property type="protein sequence ID" value="KAF6081920.1"/>
    <property type="molecule type" value="Genomic_DNA"/>
</dbReference>
<reference evidence="1 2" key="1">
    <citation type="journal article" date="2020" name="Nature">
        <title>Six reference-quality genomes reveal evolution of bat adaptations.</title>
        <authorList>
            <person name="Jebb D."/>
            <person name="Huang Z."/>
            <person name="Pippel M."/>
            <person name="Hughes G.M."/>
            <person name="Lavrichenko K."/>
            <person name="Devanna P."/>
            <person name="Winkler S."/>
            <person name="Jermiin L.S."/>
            <person name="Skirmuntt E.C."/>
            <person name="Katzourakis A."/>
            <person name="Burkitt-Gray L."/>
            <person name="Ray D.A."/>
            <person name="Sullivan K.A.M."/>
            <person name="Roscito J.G."/>
            <person name="Kirilenko B.M."/>
            <person name="Davalos L.M."/>
            <person name="Corthals A.P."/>
            <person name="Power M.L."/>
            <person name="Jones G."/>
            <person name="Ransome R.D."/>
            <person name="Dechmann D.K.N."/>
            <person name="Locatelli A.G."/>
            <person name="Puechmaille S.J."/>
            <person name="Fedrigo O."/>
            <person name="Jarvis E.D."/>
            <person name="Hiller M."/>
            <person name="Vernes S.C."/>
            <person name="Myers E.W."/>
            <person name="Teeling E.C."/>
        </authorList>
    </citation>
    <scope>NUCLEOTIDE SEQUENCE [LARGE SCALE GENOMIC DNA]</scope>
    <source>
        <strain evidence="1">Bat1K_MPI-CBG_1</strain>
    </source>
</reference>
<organism evidence="1 2">
    <name type="scientific">Phyllostomus discolor</name>
    <name type="common">pale spear-nosed bat</name>
    <dbReference type="NCBI Taxonomy" id="89673"/>
    <lineage>
        <taxon>Eukaryota</taxon>
        <taxon>Metazoa</taxon>
        <taxon>Chordata</taxon>
        <taxon>Craniata</taxon>
        <taxon>Vertebrata</taxon>
        <taxon>Euteleostomi</taxon>
        <taxon>Mammalia</taxon>
        <taxon>Eutheria</taxon>
        <taxon>Laurasiatheria</taxon>
        <taxon>Chiroptera</taxon>
        <taxon>Yangochiroptera</taxon>
        <taxon>Phyllostomidae</taxon>
        <taxon>Phyllostominae</taxon>
        <taxon>Phyllostomus</taxon>
    </lineage>
</organism>
<dbReference type="Proteomes" id="UP000664940">
    <property type="component" value="Unassembled WGS sequence"/>
</dbReference>
<accession>A0A833YZA1</accession>
<protein>
    <submittedName>
        <fullName evidence="1">Uncharacterized protein</fullName>
    </submittedName>
</protein>
<comment type="caution">
    <text evidence="1">The sequence shown here is derived from an EMBL/GenBank/DDBJ whole genome shotgun (WGS) entry which is preliminary data.</text>
</comment>
<dbReference type="AlphaFoldDB" id="A0A833YZA1"/>
<name>A0A833YZA1_9CHIR</name>